<dbReference type="GO" id="GO:0005509">
    <property type="term" value="F:calcium ion binding"/>
    <property type="evidence" value="ECO:0007669"/>
    <property type="project" value="InterPro"/>
</dbReference>
<feature type="compositionally biased region" description="Low complexity" evidence="3">
    <location>
        <begin position="1034"/>
        <end position="1048"/>
    </location>
</feature>
<name>A0A1Y1HQF0_KLENI</name>
<proteinExistence type="predicted"/>
<keyword evidence="1" id="KW-0106">Calcium</keyword>
<evidence type="ECO:0000313" key="5">
    <source>
        <dbReference type="EMBL" id="GAQ78816.1"/>
    </source>
</evidence>
<feature type="region of interest" description="Disordered" evidence="3">
    <location>
        <begin position="108"/>
        <end position="159"/>
    </location>
</feature>
<keyword evidence="6" id="KW-1185">Reference proteome</keyword>
<feature type="compositionally biased region" description="Low complexity" evidence="3">
    <location>
        <begin position="1001"/>
        <end position="1010"/>
    </location>
</feature>
<dbReference type="InterPro" id="IPR018247">
    <property type="entry name" value="EF_Hand_1_Ca_BS"/>
</dbReference>
<feature type="compositionally biased region" description="Basic and acidic residues" evidence="3">
    <location>
        <begin position="1377"/>
        <end position="1388"/>
    </location>
</feature>
<feature type="compositionally biased region" description="Low complexity" evidence="3">
    <location>
        <begin position="113"/>
        <end position="129"/>
    </location>
</feature>
<feature type="coiled-coil region" evidence="2">
    <location>
        <begin position="389"/>
        <end position="451"/>
    </location>
</feature>
<dbReference type="PROSITE" id="PS00018">
    <property type="entry name" value="EF_HAND_1"/>
    <property type="match status" value="1"/>
</dbReference>
<evidence type="ECO:0000259" key="4">
    <source>
        <dbReference type="PROSITE" id="PS50222"/>
    </source>
</evidence>
<dbReference type="STRING" id="105231.A0A1Y1HQF0"/>
<feature type="compositionally biased region" description="Low complexity" evidence="3">
    <location>
        <begin position="1389"/>
        <end position="1402"/>
    </location>
</feature>
<feature type="region of interest" description="Disordered" evidence="3">
    <location>
        <begin position="244"/>
        <end position="281"/>
    </location>
</feature>
<feature type="compositionally biased region" description="Basic and acidic residues" evidence="3">
    <location>
        <begin position="1434"/>
        <end position="1447"/>
    </location>
</feature>
<feature type="region of interest" description="Disordered" evidence="3">
    <location>
        <begin position="531"/>
        <end position="595"/>
    </location>
</feature>
<evidence type="ECO:0000256" key="1">
    <source>
        <dbReference type="ARBA" id="ARBA00022837"/>
    </source>
</evidence>
<dbReference type="SUPFAM" id="SSF47473">
    <property type="entry name" value="EF-hand"/>
    <property type="match status" value="1"/>
</dbReference>
<gene>
    <name evidence="5" type="ORF">KFL_000190340</name>
</gene>
<dbReference type="PROSITE" id="PS50222">
    <property type="entry name" value="EF_HAND_2"/>
    <property type="match status" value="1"/>
</dbReference>
<sequence length="1458" mass="158544">MAAPPLSSCLDPGPILLHAGSPTKSKAKGILPSVAAFTAAKSNADQAIASSAGAVAGFPFGKTRLKNYAEKLQLQKMLVEARYENAREARAPETDGEDRVPLASINIDGSLFGGRRSAPPSAPPRASSPGPQPKARAATSPEPNLRPISGPGFYPSANPASCGHPGGAWMGAYDTAASDQLRKELNSGGSRFGMDSVEEEDDGGGERRDLPGEFSGRGEGDERYQEALEELDELRHEIQHMESTLQVLKPSNPNTAARSPVSRTPSRAAKLPNPPPSPPANPLEAKIRQWEQEAFGPIVPVTRREAIALEQTLDDIPQSANIGQEMPFGQERSYEILNTAIVDRELELVDMVFREAARQVRAACTEQGRLLDKIRRRYSTFMHGLRAFCMRAQDASVEALEQLARAREREHAAATRAERLEQALGRSRTEAKALEERNAALQKELLTSQREAEGQLVSMQAAVLTLQHENGHLADKVQTADTDKDAAVSTHVAYLQDDICALIDERDELQEKVERLTAQLVRSKWGGLAQAAPTSAVATENQAVQTDRYKPRGDRNSGDEDDEDGRNRSGTADSDVILGLDDAESQRRRRRRRAKNVSSNKYGCFSGMLDTDRIGRVKPKGWLLKVIAQLYLEKSASDSFEARQGEGARPPELHEFVYDWHLNRYGLRTLAEANLLDLIASVRRYQADNLKARMFGQFCGLVGAERRPLEAFQFYMHCMQVMAPSGILALFPETDDGTCWMKPVKALEAVKTIFTNAAAPLQLRQFIVSRIEPLIDPKTKTYDADGILMALLDEWQRRYERNEAHLRALFRAGDINHDGVMTFDEWKEVIKHANDDMTEREIAQMFREALQTSDSASGESIDPTTFVAIARKHRLWKWTFQPDAAAGGAAAAATDAKSPDENLFCMLDEALAGGDKPGDQLERLKQKTGDRGEKTRAVVAGLETKLAVFSKLYQERKDAEAAWASYRQLVGDLQHAVRRFNNPFKHAVRAILNIGQFIRSASPSPAASPAGDGPKSPFNRGPKTGASRFQEQVGGSPRSGRRGSTVRSSWRDSPVVKKTVSAVGGDQPGTPERVVPRPGSGREVAQSAWRPGGGHAKPSKPSKPLSALAPQSERPRSRNNDRPRSPDRPKSPSQEQPRVIPSPNFVAKLAPEEPAVPLAAVGRPGSPSYRVVPSPESIGVIIGERLSFDGETLAGRSGRQSSAGHSRPGSPEKPSRAPSREGAKEDISVTSGRASPAAPMNGTELGVARERSRPSTPERLGGLGRRPLSGLSGAKKFEVPIWQSSTPVERNERNERKARRTQSSRRSSDNALPAVAEKDDDGSGSHRNAGESTASRLESIQASLYERLAAIPASEDGRNPDGTDAFSDLTSAPSFEEALKALERRVSDKSSVSDGRRSSGSRSSRRSASESPNRAGSRLSGTDRGTPPGKAGSLKKDPAESGTDARMHNSVRFVDSPA</sequence>
<keyword evidence="2" id="KW-0175">Coiled coil</keyword>
<feature type="compositionally biased region" description="Polar residues" evidence="3">
    <location>
        <begin position="244"/>
        <end position="265"/>
    </location>
</feature>
<feature type="compositionally biased region" description="Basic and acidic residues" evidence="3">
    <location>
        <begin position="204"/>
        <end position="223"/>
    </location>
</feature>
<dbReference type="Proteomes" id="UP000054558">
    <property type="component" value="Unassembled WGS sequence"/>
</dbReference>
<feature type="compositionally biased region" description="Pro residues" evidence="3">
    <location>
        <begin position="272"/>
        <end position="281"/>
    </location>
</feature>
<reference evidence="5 6" key="1">
    <citation type="journal article" date="2014" name="Nat. Commun.">
        <title>Klebsormidium flaccidum genome reveals primary factors for plant terrestrial adaptation.</title>
        <authorList>
            <person name="Hori K."/>
            <person name="Maruyama F."/>
            <person name="Fujisawa T."/>
            <person name="Togashi T."/>
            <person name="Yamamoto N."/>
            <person name="Seo M."/>
            <person name="Sato S."/>
            <person name="Yamada T."/>
            <person name="Mori H."/>
            <person name="Tajima N."/>
            <person name="Moriyama T."/>
            <person name="Ikeuchi M."/>
            <person name="Watanabe M."/>
            <person name="Wada H."/>
            <person name="Kobayashi K."/>
            <person name="Saito M."/>
            <person name="Masuda T."/>
            <person name="Sasaki-Sekimoto Y."/>
            <person name="Mashiguchi K."/>
            <person name="Awai K."/>
            <person name="Shimojima M."/>
            <person name="Masuda S."/>
            <person name="Iwai M."/>
            <person name="Nobusawa T."/>
            <person name="Narise T."/>
            <person name="Kondo S."/>
            <person name="Saito H."/>
            <person name="Sato R."/>
            <person name="Murakawa M."/>
            <person name="Ihara Y."/>
            <person name="Oshima-Yamada Y."/>
            <person name="Ohtaka K."/>
            <person name="Satoh M."/>
            <person name="Sonobe K."/>
            <person name="Ishii M."/>
            <person name="Ohtani R."/>
            <person name="Kanamori-Sato M."/>
            <person name="Honoki R."/>
            <person name="Miyazaki D."/>
            <person name="Mochizuki H."/>
            <person name="Umetsu J."/>
            <person name="Higashi K."/>
            <person name="Shibata D."/>
            <person name="Kamiya Y."/>
            <person name="Sato N."/>
            <person name="Nakamura Y."/>
            <person name="Tabata S."/>
            <person name="Ida S."/>
            <person name="Kurokawa K."/>
            <person name="Ohta H."/>
        </authorList>
    </citation>
    <scope>NUCLEOTIDE SEQUENCE [LARGE SCALE GENOMIC DNA]</scope>
    <source>
        <strain evidence="5 6">NIES-2285</strain>
    </source>
</reference>
<feature type="compositionally biased region" description="Basic and acidic residues" evidence="3">
    <location>
        <begin position="547"/>
        <end position="558"/>
    </location>
</feature>
<dbReference type="InterPro" id="IPR011992">
    <property type="entry name" value="EF-hand-dom_pair"/>
</dbReference>
<evidence type="ECO:0000256" key="3">
    <source>
        <dbReference type="SAM" id="MobiDB-lite"/>
    </source>
</evidence>
<dbReference type="OrthoDB" id="540674at2759"/>
<evidence type="ECO:0000313" key="6">
    <source>
        <dbReference type="Proteomes" id="UP000054558"/>
    </source>
</evidence>
<feature type="compositionally biased region" description="Basic and acidic residues" evidence="3">
    <location>
        <begin position="1213"/>
        <end position="1227"/>
    </location>
</feature>
<dbReference type="InterPro" id="IPR002048">
    <property type="entry name" value="EF_hand_dom"/>
</dbReference>
<feature type="region of interest" description="Disordered" evidence="3">
    <location>
        <begin position="1351"/>
        <end position="1458"/>
    </location>
</feature>
<organism evidence="5 6">
    <name type="scientific">Klebsormidium nitens</name>
    <name type="common">Green alga</name>
    <name type="synonym">Ulothrix nitens</name>
    <dbReference type="NCBI Taxonomy" id="105231"/>
    <lineage>
        <taxon>Eukaryota</taxon>
        <taxon>Viridiplantae</taxon>
        <taxon>Streptophyta</taxon>
        <taxon>Klebsormidiophyceae</taxon>
        <taxon>Klebsormidiales</taxon>
        <taxon>Klebsormidiaceae</taxon>
        <taxon>Klebsormidium</taxon>
    </lineage>
</organism>
<dbReference type="Gene3D" id="1.10.238.10">
    <property type="entry name" value="EF-hand"/>
    <property type="match status" value="1"/>
</dbReference>
<protein>
    <recommendedName>
        <fullName evidence="4">EF-hand domain-containing protein</fullName>
    </recommendedName>
</protein>
<feature type="region of interest" description="Disordered" evidence="3">
    <location>
        <begin position="185"/>
        <end position="223"/>
    </location>
</feature>
<evidence type="ECO:0000256" key="2">
    <source>
        <dbReference type="SAM" id="Coils"/>
    </source>
</evidence>
<feature type="compositionally biased region" description="Basic and acidic residues" evidence="3">
    <location>
        <begin position="1113"/>
        <end position="1130"/>
    </location>
</feature>
<dbReference type="PANTHER" id="PTHR34894:SF5">
    <property type="entry name" value="EF-HAND DOMAIN-CONTAINING PROTEIN"/>
    <property type="match status" value="1"/>
</dbReference>
<feature type="region of interest" description="Disordered" evidence="3">
    <location>
        <begin position="1001"/>
        <end position="1148"/>
    </location>
</feature>
<feature type="compositionally biased region" description="Polar residues" evidence="3">
    <location>
        <begin position="532"/>
        <end position="545"/>
    </location>
</feature>
<dbReference type="CDD" id="cd00051">
    <property type="entry name" value="EFh"/>
    <property type="match status" value="1"/>
</dbReference>
<feature type="domain" description="EF-hand" evidence="4">
    <location>
        <begin position="801"/>
        <end position="836"/>
    </location>
</feature>
<dbReference type="PANTHER" id="PTHR34894">
    <property type="entry name" value="SAM-DEPENDENT METHYLTRANSFERASE RSMI, CONSERVED SITE"/>
    <property type="match status" value="1"/>
</dbReference>
<accession>A0A1Y1HQF0</accession>
<dbReference type="EMBL" id="DF236968">
    <property type="protein sequence ID" value="GAQ78816.1"/>
    <property type="molecule type" value="Genomic_DNA"/>
</dbReference>
<feature type="region of interest" description="Disordered" evidence="3">
    <location>
        <begin position="1191"/>
        <end position="1338"/>
    </location>
</feature>